<dbReference type="AlphaFoldDB" id="A0A157S764"/>
<dbReference type="EMBL" id="LT546645">
    <property type="protein sequence ID" value="SAI66257.1"/>
    <property type="molecule type" value="Genomic_DNA"/>
</dbReference>
<protein>
    <submittedName>
        <fullName evidence="1">Uncharacterized protein</fullName>
    </submittedName>
</protein>
<proteinExistence type="predicted"/>
<dbReference type="STRING" id="123899.SAMEA3906487_00170"/>
<organism evidence="1 2">
    <name type="scientific">Bordetella trematum</name>
    <dbReference type="NCBI Taxonomy" id="123899"/>
    <lineage>
        <taxon>Bacteria</taxon>
        <taxon>Pseudomonadati</taxon>
        <taxon>Pseudomonadota</taxon>
        <taxon>Betaproteobacteria</taxon>
        <taxon>Burkholderiales</taxon>
        <taxon>Alcaligenaceae</taxon>
        <taxon>Bordetella</taxon>
    </lineage>
</organism>
<reference evidence="1 2" key="1">
    <citation type="submission" date="2016-04" db="EMBL/GenBank/DDBJ databases">
        <authorList>
            <consortium name="Pathogen Informatics"/>
        </authorList>
    </citation>
    <scope>NUCLEOTIDE SEQUENCE [LARGE SCALE GENOMIC DNA]</scope>
    <source>
        <strain evidence="1 2">H044680328</strain>
    </source>
</reference>
<dbReference type="PATRIC" id="fig|123899.6.peg.159"/>
<evidence type="ECO:0000313" key="2">
    <source>
        <dbReference type="Proteomes" id="UP000076825"/>
    </source>
</evidence>
<sequence>MTPNTSNPALADAALTATNLWGQVYLGCRWLYGIPHQAADAVADEAEESFEGDLCTGLDDLHWTINEIARAD</sequence>
<evidence type="ECO:0000313" key="1">
    <source>
        <dbReference type="EMBL" id="SAI66257.1"/>
    </source>
</evidence>
<gene>
    <name evidence="1" type="ORF">SAMEA3906487_00170</name>
</gene>
<dbReference type="RefSeq" id="WP_063491404.1">
    <property type="nucleotide sequence ID" value="NZ_CP016340.1"/>
</dbReference>
<accession>A0A157S764</accession>
<dbReference type="GeneID" id="56588414"/>
<keyword evidence="2" id="KW-1185">Reference proteome</keyword>
<dbReference type="Proteomes" id="UP000076825">
    <property type="component" value="Chromosome 1"/>
</dbReference>
<dbReference type="KEGG" id="btrm:SAMEA390648700170"/>
<name>A0A157S764_9BORD</name>